<sequence>MRPVSSHLRLKWLGGLHAALVAIWPRLLCRGVDSYWTDAFCLGRSPINSLTRGSSCLLQKDRMPGNARKGRGLASSTDTYDPRFYRIRWPFQGSSKPGRLSDDTEMCFRVVHTARRPLAHIQKVIRTRMPS</sequence>
<accession>A0AAJ0AUJ2</accession>
<evidence type="ECO:0000313" key="1">
    <source>
        <dbReference type="EMBL" id="KAK1690585.1"/>
    </source>
</evidence>
<name>A0AAJ0AUJ2_9PEZI</name>
<dbReference type="EMBL" id="JAHMHR010000005">
    <property type="protein sequence ID" value="KAK1690585.1"/>
    <property type="molecule type" value="Genomic_DNA"/>
</dbReference>
<protein>
    <submittedName>
        <fullName evidence="1">Uncharacterized protein</fullName>
    </submittedName>
</protein>
<dbReference type="GeneID" id="85451146"/>
<keyword evidence="2" id="KW-1185">Reference proteome</keyword>
<dbReference type="Proteomes" id="UP001224890">
    <property type="component" value="Unassembled WGS sequence"/>
</dbReference>
<comment type="caution">
    <text evidence="1">The sequence shown here is derived from an EMBL/GenBank/DDBJ whole genome shotgun (WGS) entry which is preliminary data.</text>
</comment>
<evidence type="ECO:0000313" key="2">
    <source>
        <dbReference type="Proteomes" id="UP001224890"/>
    </source>
</evidence>
<proteinExistence type="predicted"/>
<gene>
    <name evidence="1" type="ORF">BDP55DRAFT_299948</name>
</gene>
<dbReference type="RefSeq" id="XP_060434280.1">
    <property type="nucleotide sequence ID" value="XM_060566620.1"/>
</dbReference>
<dbReference type="AlphaFoldDB" id="A0AAJ0AUJ2"/>
<organism evidence="1 2">
    <name type="scientific">Colletotrichum godetiae</name>
    <dbReference type="NCBI Taxonomy" id="1209918"/>
    <lineage>
        <taxon>Eukaryota</taxon>
        <taxon>Fungi</taxon>
        <taxon>Dikarya</taxon>
        <taxon>Ascomycota</taxon>
        <taxon>Pezizomycotina</taxon>
        <taxon>Sordariomycetes</taxon>
        <taxon>Hypocreomycetidae</taxon>
        <taxon>Glomerellales</taxon>
        <taxon>Glomerellaceae</taxon>
        <taxon>Colletotrichum</taxon>
        <taxon>Colletotrichum acutatum species complex</taxon>
    </lineage>
</organism>
<reference evidence="1" key="1">
    <citation type="submission" date="2021-06" db="EMBL/GenBank/DDBJ databases">
        <title>Comparative genomics, transcriptomics and evolutionary studies reveal genomic signatures of adaptation to plant cell wall in hemibiotrophic fungi.</title>
        <authorList>
            <consortium name="DOE Joint Genome Institute"/>
            <person name="Baroncelli R."/>
            <person name="Diaz J.F."/>
            <person name="Benocci T."/>
            <person name="Peng M."/>
            <person name="Battaglia E."/>
            <person name="Haridas S."/>
            <person name="Andreopoulos W."/>
            <person name="Labutti K."/>
            <person name="Pangilinan J."/>
            <person name="Floch G.L."/>
            <person name="Makela M.R."/>
            <person name="Henrissat B."/>
            <person name="Grigoriev I.V."/>
            <person name="Crouch J.A."/>
            <person name="De Vries R.P."/>
            <person name="Sukno S.A."/>
            <person name="Thon M.R."/>
        </authorList>
    </citation>
    <scope>NUCLEOTIDE SEQUENCE</scope>
    <source>
        <strain evidence="1">CBS 193.32</strain>
    </source>
</reference>